<keyword evidence="5 9" id="KW-0963">Cytoplasm</keyword>
<dbReference type="PIRSF" id="PIRSF023956">
    <property type="entry name" value="Thiopurine_S-methyltransferase"/>
    <property type="match status" value="1"/>
</dbReference>
<proteinExistence type="inferred from homology"/>
<accession>G7UPY1</accession>
<dbReference type="HOGENOM" id="CLU_085515_1_0_6"/>
<keyword evidence="11" id="KW-1185">Reference proteome</keyword>
<dbReference type="PANTHER" id="PTHR10259">
    <property type="entry name" value="THIOPURINE S-METHYLTRANSFERASE"/>
    <property type="match status" value="1"/>
</dbReference>
<dbReference type="EC" id="2.1.1.67" evidence="4 9"/>
<keyword evidence="6 9" id="KW-0489">Methyltransferase</keyword>
<evidence type="ECO:0000256" key="2">
    <source>
        <dbReference type="ARBA" id="ARBA00004496"/>
    </source>
</evidence>
<dbReference type="GO" id="GO:0005737">
    <property type="term" value="C:cytoplasm"/>
    <property type="evidence" value="ECO:0007669"/>
    <property type="project" value="UniProtKB-SubCell"/>
</dbReference>
<dbReference type="GO" id="GO:0010038">
    <property type="term" value="P:response to metal ion"/>
    <property type="evidence" value="ECO:0007669"/>
    <property type="project" value="InterPro"/>
</dbReference>
<dbReference type="InterPro" id="IPR025835">
    <property type="entry name" value="Thiopurine_S-MeTrfase"/>
</dbReference>
<dbReference type="STRING" id="1045855.DSC_11105"/>
<feature type="binding site" evidence="9">
    <location>
        <position position="10"/>
    </location>
    <ligand>
        <name>S-adenosyl-L-methionine</name>
        <dbReference type="ChEBI" id="CHEBI:59789"/>
    </ligand>
</feature>
<evidence type="ECO:0000313" key="11">
    <source>
        <dbReference type="Proteomes" id="UP000005870"/>
    </source>
</evidence>
<keyword evidence="8 9" id="KW-0949">S-adenosyl-L-methionine</keyword>
<evidence type="ECO:0000313" key="10">
    <source>
        <dbReference type="EMBL" id="AER56865.1"/>
    </source>
</evidence>
<comment type="catalytic activity">
    <reaction evidence="1 9">
        <text>S-adenosyl-L-methionine + a thiopurine = S-adenosyl-L-homocysteine + a thiopurine S-methylether.</text>
        <dbReference type="EC" id="2.1.1.67"/>
    </reaction>
</comment>
<evidence type="ECO:0000256" key="5">
    <source>
        <dbReference type="ARBA" id="ARBA00022490"/>
    </source>
</evidence>
<dbReference type="PROSITE" id="PS51585">
    <property type="entry name" value="SAM_MT_TPMT"/>
    <property type="match status" value="1"/>
</dbReference>
<dbReference type="Gene3D" id="3.40.50.150">
    <property type="entry name" value="Vaccinia Virus protein VP39"/>
    <property type="match status" value="1"/>
</dbReference>
<evidence type="ECO:0000256" key="3">
    <source>
        <dbReference type="ARBA" id="ARBA00008145"/>
    </source>
</evidence>
<dbReference type="InterPro" id="IPR008854">
    <property type="entry name" value="TPMT"/>
</dbReference>
<dbReference type="PANTHER" id="PTHR10259:SF11">
    <property type="entry name" value="THIOPURINE S-METHYLTRANSFERASE"/>
    <property type="match status" value="1"/>
</dbReference>
<evidence type="ECO:0000256" key="8">
    <source>
        <dbReference type="ARBA" id="ARBA00022691"/>
    </source>
</evidence>
<dbReference type="Proteomes" id="UP000005870">
    <property type="component" value="Chromosome"/>
</dbReference>
<evidence type="ECO:0000256" key="9">
    <source>
        <dbReference type="HAMAP-Rule" id="MF_00812"/>
    </source>
</evidence>
<evidence type="ECO:0000256" key="6">
    <source>
        <dbReference type="ARBA" id="ARBA00022603"/>
    </source>
</evidence>
<evidence type="ECO:0000256" key="7">
    <source>
        <dbReference type="ARBA" id="ARBA00022679"/>
    </source>
</evidence>
<feature type="binding site" evidence="9">
    <location>
        <position position="66"/>
    </location>
    <ligand>
        <name>S-adenosyl-L-methionine</name>
        <dbReference type="ChEBI" id="CHEBI:59789"/>
    </ligand>
</feature>
<dbReference type="NCBIfam" id="NF009732">
    <property type="entry name" value="PRK13255.1"/>
    <property type="match status" value="1"/>
</dbReference>
<dbReference type="RefSeq" id="WP_014161038.1">
    <property type="nucleotide sequence ID" value="NC_016147.2"/>
</dbReference>
<feature type="binding site" evidence="9">
    <location>
        <position position="123"/>
    </location>
    <ligand>
        <name>S-adenosyl-L-methionine</name>
        <dbReference type="ChEBI" id="CHEBI:59789"/>
    </ligand>
</feature>
<dbReference type="InterPro" id="IPR022474">
    <property type="entry name" value="Thiopur_S-MeTfrase_Se/Te_detox"/>
</dbReference>
<comment type="subcellular location">
    <subcellularLocation>
        <location evidence="2 9">Cytoplasm</location>
    </subcellularLocation>
</comment>
<gene>
    <name evidence="9" type="primary">tpm</name>
    <name evidence="10" type="ordered locus">DSC_11105</name>
</gene>
<comment type="similarity">
    <text evidence="3 9">Belongs to the class I-like SAM-binding methyltransferase superfamily. TPMT family.</text>
</comment>
<dbReference type="OrthoDB" id="9778208at2"/>
<dbReference type="AlphaFoldDB" id="G7UPY1"/>
<reference evidence="10 11" key="1">
    <citation type="journal article" date="2012" name="J. Bacteriol.">
        <title>Complete Genome Sequence of the BTEX-Degrading Bacterium Pseudoxanthomonas spadix BD-a59.</title>
        <authorList>
            <person name="Lee S.H."/>
            <person name="Jin H.M."/>
            <person name="Lee H.J."/>
            <person name="Kim J.M."/>
            <person name="Jeon C.O."/>
        </authorList>
    </citation>
    <scope>NUCLEOTIDE SEQUENCE [LARGE SCALE GENOMIC DNA]</scope>
    <source>
        <strain evidence="10 11">BD-a59</strain>
    </source>
</reference>
<protein>
    <recommendedName>
        <fullName evidence="4 9">Thiopurine S-methyltransferase</fullName>
        <ecNumber evidence="4 9">2.1.1.67</ecNumber>
    </recommendedName>
    <alternativeName>
        <fullName evidence="9">Thiopurine methyltransferase</fullName>
    </alternativeName>
</protein>
<dbReference type="InterPro" id="IPR029063">
    <property type="entry name" value="SAM-dependent_MTases_sf"/>
</dbReference>
<dbReference type="GO" id="GO:0032259">
    <property type="term" value="P:methylation"/>
    <property type="evidence" value="ECO:0007669"/>
    <property type="project" value="UniProtKB-KW"/>
</dbReference>
<keyword evidence="7 9" id="KW-0808">Transferase</keyword>
<dbReference type="GO" id="GO:0008119">
    <property type="term" value="F:thiopurine S-methyltransferase activity"/>
    <property type="evidence" value="ECO:0007669"/>
    <property type="project" value="UniProtKB-UniRule"/>
</dbReference>
<evidence type="ECO:0000256" key="1">
    <source>
        <dbReference type="ARBA" id="ARBA00000903"/>
    </source>
</evidence>
<feature type="binding site" evidence="9">
    <location>
        <position position="45"/>
    </location>
    <ligand>
        <name>S-adenosyl-L-methionine</name>
        <dbReference type="ChEBI" id="CHEBI:59789"/>
    </ligand>
</feature>
<dbReference type="SUPFAM" id="SSF53335">
    <property type="entry name" value="S-adenosyl-L-methionine-dependent methyltransferases"/>
    <property type="match status" value="1"/>
</dbReference>
<dbReference type="NCBIfam" id="TIGR03840">
    <property type="entry name" value="TMPT_Se_Te"/>
    <property type="match status" value="1"/>
</dbReference>
<evidence type="ECO:0000256" key="4">
    <source>
        <dbReference type="ARBA" id="ARBA00011905"/>
    </source>
</evidence>
<dbReference type="Pfam" id="PF05724">
    <property type="entry name" value="TPMT"/>
    <property type="match status" value="1"/>
</dbReference>
<name>G7UPY1_PSEUP</name>
<dbReference type="eggNOG" id="COG0500">
    <property type="taxonomic scope" value="Bacteria"/>
</dbReference>
<sequence>MQPEFWHERWQSQRIGFHQNKVMPLLQKHWPSLGLPTGSQVFVPLAGKSLDMAWLAAQGHRVLGVELSPLAVQQFFAEHDLTPQIRETAHGVHYLAGDIELICGDAFDLDAQVLADCVGVYDRAALIALPEPMRRRYLAELYARLPAQCRGLLITLEYPQAQKEGPPFSVEPAEVHALFAPEWELEELEHRDILPYEPGFVAEGVTALQTRVYRLARR</sequence>
<dbReference type="KEGG" id="psd:DSC_11105"/>
<dbReference type="HAMAP" id="MF_00812">
    <property type="entry name" value="Thiopur_methtran"/>
    <property type="match status" value="1"/>
</dbReference>
<dbReference type="FunFam" id="3.40.50.150:FF:000101">
    <property type="entry name" value="Thiopurine S-methyltransferase"/>
    <property type="match status" value="1"/>
</dbReference>
<dbReference type="EMBL" id="CP003093">
    <property type="protein sequence ID" value="AER56865.1"/>
    <property type="molecule type" value="Genomic_DNA"/>
</dbReference>
<organism evidence="10 11">
    <name type="scientific">Pseudoxanthomonas spadix (strain BD-a59)</name>
    <dbReference type="NCBI Taxonomy" id="1045855"/>
    <lineage>
        <taxon>Bacteria</taxon>
        <taxon>Pseudomonadati</taxon>
        <taxon>Pseudomonadota</taxon>
        <taxon>Gammaproteobacteria</taxon>
        <taxon>Lysobacterales</taxon>
        <taxon>Lysobacteraceae</taxon>
        <taxon>Pseudoxanthomonas</taxon>
    </lineage>
</organism>